<dbReference type="PROSITE" id="PS51704">
    <property type="entry name" value="GP_PDE"/>
    <property type="match status" value="1"/>
</dbReference>
<protein>
    <submittedName>
        <fullName evidence="2">Glycerophosphoryl diester phosphodiesterase</fullName>
    </submittedName>
</protein>
<dbReference type="OrthoDB" id="9758957at2"/>
<evidence type="ECO:0000259" key="1">
    <source>
        <dbReference type="PROSITE" id="PS51704"/>
    </source>
</evidence>
<sequence length="499" mass="52596">MKDGPSVSAPGPLRRLSLAAACLAGVASLALVSLNPLVQKASATAGAPRPAVQAASTTASAREEVLINEDFSTRTTIPGGWTPKSGTWTVTGGALKQTSPNGTTMLTFGQHLDDFRIDATLSFDSAVNDSRWVGLGLDVNPAGTSPWSHAAVRRVSTASNGLEFANRLPSNSWSVVAASPAPRSVADGKPFDISIEVHGTNATWTFEGRQIQTTQSLQRTANGVLGLIMDQATASFRHITVTQLPSSPVIPLVEPGHTGLAIGHRGNPKAAPEDTLVSEVQSHRLGSAYMELDLHLTKDNVPVVMHDDTVDRTTNGTGRVDGLTLAQIKLLDAGVKFDPAYAGTKVPTFEETLQYAQRTGGSVMPELKAGWTKDQVRIVTALVQKYGLQSHTVWQSFDPVPLKYAYELDPSIARAGLVSGSLPADPVAYVGAFHGQALLPATALVTPALMRTMHAAGLAVVAWTADTPGDWAKLTAAGVDGIMSNSVGELIGWMSRYNQ</sequence>
<dbReference type="PANTHER" id="PTHR46211">
    <property type="entry name" value="GLYCEROPHOSPHORYL DIESTER PHOSPHODIESTERASE"/>
    <property type="match status" value="1"/>
</dbReference>
<dbReference type="InterPro" id="IPR030395">
    <property type="entry name" value="GP_PDE_dom"/>
</dbReference>
<reference evidence="2 3" key="1">
    <citation type="submission" date="2017-06" db="EMBL/GenBank/DDBJ databases">
        <authorList>
            <person name="Kim H.J."/>
            <person name="Triplett B.A."/>
        </authorList>
    </citation>
    <scope>NUCLEOTIDE SEQUENCE [LARGE SCALE GENOMIC DNA]</scope>
    <source>
        <strain evidence="2 3">CGMCC 4.2132</strain>
    </source>
</reference>
<dbReference type="GO" id="GO:0006629">
    <property type="term" value="P:lipid metabolic process"/>
    <property type="evidence" value="ECO:0007669"/>
    <property type="project" value="InterPro"/>
</dbReference>
<feature type="domain" description="GP-PDE" evidence="1">
    <location>
        <begin position="259"/>
        <end position="494"/>
    </location>
</feature>
<name>A0A239PB09_9ACTN</name>
<dbReference type="Gene3D" id="2.60.120.560">
    <property type="entry name" value="Exo-inulinase, domain 1"/>
    <property type="match status" value="1"/>
</dbReference>
<dbReference type="AlphaFoldDB" id="A0A239PB09"/>
<dbReference type="Gene3D" id="3.20.20.190">
    <property type="entry name" value="Phosphatidylinositol (PI) phosphodiesterase"/>
    <property type="match status" value="1"/>
</dbReference>
<dbReference type="PANTHER" id="PTHR46211:SF14">
    <property type="entry name" value="GLYCEROPHOSPHODIESTER PHOSPHODIESTERASE"/>
    <property type="match status" value="1"/>
</dbReference>
<dbReference type="InterPro" id="IPR017946">
    <property type="entry name" value="PLC-like_Pdiesterase_TIM-brl"/>
</dbReference>
<organism evidence="2 3">
    <name type="scientific">Streptosporangium subroseum</name>
    <dbReference type="NCBI Taxonomy" id="106412"/>
    <lineage>
        <taxon>Bacteria</taxon>
        <taxon>Bacillati</taxon>
        <taxon>Actinomycetota</taxon>
        <taxon>Actinomycetes</taxon>
        <taxon>Streptosporangiales</taxon>
        <taxon>Streptosporangiaceae</taxon>
        <taxon>Streptosporangium</taxon>
    </lineage>
</organism>
<dbReference type="Pfam" id="PF03009">
    <property type="entry name" value="GDPD"/>
    <property type="match status" value="1"/>
</dbReference>
<keyword evidence="3" id="KW-1185">Reference proteome</keyword>
<dbReference type="Proteomes" id="UP000198282">
    <property type="component" value="Unassembled WGS sequence"/>
</dbReference>
<gene>
    <name evidence="2" type="ORF">SAMN05216276_110416</name>
</gene>
<dbReference type="EMBL" id="FZOD01000104">
    <property type="protein sequence ID" value="SNT63758.1"/>
    <property type="molecule type" value="Genomic_DNA"/>
</dbReference>
<proteinExistence type="predicted"/>
<evidence type="ECO:0000313" key="2">
    <source>
        <dbReference type="EMBL" id="SNT63758.1"/>
    </source>
</evidence>
<dbReference type="SUPFAM" id="SSF51695">
    <property type="entry name" value="PLC-like phosphodiesterases"/>
    <property type="match status" value="1"/>
</dbReference>
<dbReference type="GO" id="GO:0008081">
    <property type="term" value="F:phosphoric diester hydrolase activity"/>
    <property type="evidence" value="ECO:0007669"/>
    <property type="project" value="InterPro"/>
</dbReference>
<evidence type="ECO:0000313" key="3">
    <source>
        <dbReference type="Proteomes" id="UP000198282"/>
    </source>
</evidence>
<accession>A0A239PB09</accession>